<dbReference type="InterPro" id="IPR029064">
    <property type="entry name" value="Ribosomal_eL30-like_sf"/>
</dbReference>
<feature type="domain" description="Ribosomal protein eL8/eL30/eS12/Gadd45" evidence="3">
    <location>
        <begin position="133"/>
        <end position="223"/>
    </location>
</feature>
<dbReference type="Gene3D" id="3.30.1330.30">
    <property type="match status" value="1"/>
</dbReference>
<gene>
    <name evidence="4" type="ORF">M513_07062</name>
    <name evidence="5" type="ORF">M514_07062</name>
</gene>
<dbReference type="GO" id="GO:1990904">
    <property type="term" value="C:ribonucleoprotein complex"/>
    <property type="evidence" value="ECO:0007669"/>
    <property type="project" value="TreeGrafter"/>
</dbReference>
<evidence type="ECO:0000256" key="1">
    <source>
        <dbReference type="SAM" id="MobiDB-lite"/>
    </source>
</evidence>
<evidence type="ECO:0000313" key="5">
    <source>
        <dbReference type="EMBL" id="KFD65851.1"/>
    </source>
</evidence>
<dbReference type="Proteomes" id="UP000030758">
    <property type="component" value="Unassembled WGS sequence"/>
</dbReference>
<dbReference type="EMBL" id="KL363232">
    <property type="protein sequence ID" value="KFD52080.1"/>
    <property type="molecule type" value="Genomic_DNA"/>
</dbReference>
<dbReference type="AlphaFoldDB" id="A0A085M4D4"/>
<dbReference type="InterPro" id="IPR004038">
    <property type="entry name" value="Ribosomal_eL8/eL30/eS12/Gad45"/>
</dbReference>
<evidence type="ECO:0000313" key="4">
    <source>
        <dbReference type="EMBL" id="KFD52080.1"/>
    </source>
</evidence>
<dbReference type="Pfam" id="PF01248">
    <property type="entry name" value="Ribosomal_L7Ae"/>
    <property type="match status" value="1"/>
</dbReference>
<dbReference type="PANTHER" id="PTHR13284">
    <property type="entry name" value="GH01354P"/>
    <property type="match status" value="1"/>
</dbReference>
<feature type="transmembrane region" description="Helical" evidence="2">
    <location>
        <begin position="274"/>
        <end position="294"/>
    </location>
</feature>
<protein>
    <recommendedName>
        <fullName evidence="3">Ribosomal protein eL8/eL30/eS12/Gadd45 domain-containing protein</fullName>
    </recommendedName>
</protein>
<evidence type="ECO:0000313" key="6">
    <source>
        <dbReference type="Proteomes" id="UP000030764"/>
    </source>
</evidence>
<name>A0A085M4D4_9BILA</name>
<dbReference type="GO" id="GO:0005739">
    <property type="term" value="C:mitochondrion"/>
    <property type="evidence" value="ECO:0007669"/>
    <property type="project" value="TreeGrafter"/>
</dbReference>
<keyword evidence="6" id="KW-1185">Reference proteome</keyword>
<dbReference type="SUPFAM" id="SSF55315">
    <property type="entry name" value="L30e-like"/>
    <property type="match status" value="1"/>
</dbReference>
<organism evidence="4 6">
    <name type="scientific">Trichuris suis</name>
    <name type="common">pig whipworm</name>
    <dbReference type="NCBI Taxonomy" id="68888"/>
    <lineage>
        <taxon>Eukaryota</taxon>
        <taxon>Metazoa</taxon>
        <taxon>Ecdysozoa</taxon>
        <taxon>Nematoda</taxon>
        <taxon>Enoplea</taxon>
        <taxon>Dorylaimia</taxon>
        <taxon>Trichinellida</taxon>
        <taxon>Trichuridae</taxon>
        <taxon>Trichuris</taxon>
    </lineage>
</organism>
<dbReference type="Proteomes" id="UP000030764">
    <property type="component" value="Unassembled WGS sequence"/>
</dbReference>
<keyword evidence="2" id="KW-0812">Transmembrane</keyword>
<dbReference type="GO" id="GO:0003730">
    <property type="term" value="F:mRNA 3'-UTR binding"/>
    <property type="evidence" value="ECO:0007669"/>
    <property type="project" value="TreeGrafter"/>
</dbReference>
<sequence length="327" mass="36468">MADCPNRGKRRKPRMGDPLLASECLEILPADSSRSRREPRFEVPKEAPRLVKANPLDSSKPLVHQHKKNHKAKVSGLKKAILKDREVLRTEPIPSRSKITDLMDNNPSEALDNALKELLKRLKELHDRAYRKGLTQLGKGKRLVCGLHETKKYVDLDKVKLVVIAQDLEDSLFDVVEALLTSCKQKAIPYVFALNRFTLGKTVFKGKAVSFVAVLTYHDAQELYQLVDAEMAASKKAHEEATAASKERGDNSTEPIATSEVTAKMESLTVKSTISFVNAVFCLLCALALLWENIYMGNGFYMLGTSPVVIVRFPNGIVIATTCLRYC</sequence>
<evidence type="ECO:0000259" key="3">
    <source>
        <dbReference type="Pfam" id="PF01248"/>
    </source>
</evidence>
<feature type="compositionally biased region" description="Basic and acidic residues" evidence="1">
    <location>
        <begin position="33"/>
        <end position="49"/>
    </location>
</feature>
<accession>A0A085M4D4</accession>
<feature type="region of interest" description="Disordered" evidence="1">
    <location>
        <begin position="28"/>
        <end position="54"/>
    </location>
</feature>
<dbReference type="EMBL" id="KL367531">
    <property type="protein sequence ID" value="KFD65851.1"/>
    <property type="molecule type" value="Genomic_DNA"/>
</dbReference>
<reference evidence="4 6" key="1">
    <citation type="journal article" date="2014" name="Nat. Genet.">
        <title>Genome and transcriptome of the porcine whipworm Trichuris suis.</title>
        <authorList>
            <person name="Jex A.R."/>
            <person name="Nejsum P."/>
            <person name="Schwarz E.M."/>
            <person name="Hu L."/>
            <person name="Young N.D."/>
            <person name="Hall R.S."/>
            <person name="Korhonen P.K."/>
            <person name="Liao S."/>
            <person name="Thamsborg S."/>
            <person name="Xia J."/>
            <person name="Xu P."/>
            <person name="Wang S."/>
            <person name="Scheerlinck J.P."/>
            <person name="Hofmann A."/>
            <person name="Sternberg P.W."/>
            <person name="Wang J."/>
            <person name="Gasser R.B."/>
        </authorList>
    </citation>
    <scope>NUCLEOTIDE SEQUENCE [LARGE SCALE GENOMIC DNA]</scope>
    <source>
        <strain evidence="5">DCEP-RM93F</strain>
        <strain evidence="4">DCEP-RM93M</strain>
    </source>
</reference>
<dbReference type="PANTHER" id="PTHR13284:SF4">
    <property type="entry name" value="C2H2-TYPE DOMAIN-CONTAINING PROTEIN"/>
    <property type="match status" value="1"/>
</dbReference>
<dbReference type="GO" id="GO:0043021">
    <property type="term" value="F:ribonucleoprotein complex binding"/>
    <property type="evidence" value="ECO:0007669"/>
    <property type="project" value="TreeGrafter"/>
</dbReference>
<keyword evidence="2" id="KW-1133">Transmembrane helix</keyword>
<evidence type="ECO:0000256" key="2">
    <source>
        <dbReference type="SAM" id="Phobius"/>
    </source>
</evidence>
<dbReference type="InterPro" id="IPR040051">
    <property type="entry name" value="SECISBP2"/>
</dbReference>
<dbReference type="GO" id="GO:0035368">
    <property type="term" value="F:selenocysteine insertion sequence binding"/>
    <property type="evidence" value="ECO:0007669"/>
    <property type="project" value="InterPro"/>
</dbReference>
<proteinExistence type="predicted"/>
<keyword evidence="2" id="KW-0472">Membrane</keyword>